<dbReference type="Proteomes" id="UP001234297">
    <property type="component" value="Chromosome 5"/>
</dbReference>
<gene>
    <name evidence="1" type="ORF">MRB53_018522</name>
</gene>
<name>A0ACC2M8C8_PERAE</name>
<reference evidence="1 2" key="1">
    <citation type="journal article" date="2022" name="Hortic Res">
        <title>A haplotype resolved chromosomal level avocado genome allows analysis of novel avocado genes.</title>
        <authorList>
            <person name="Nath O."/>
            <person name="Fletcher S.J."/>
            <person name="Hayward A."/>
            <person name="Shaw L.M."/>
            <person name="Masouleh A.K."/>
            <person name="Furtado A."/>
            <person name="Henry R.J."/>
            <person name="Mitter N."/>
        </authorList>
    </citation>
    <scope>NUCLEOTIDE SEQUENCE [LARGE SCALE GENOMIC DNA]</scope>
    <source>
        <strain evidence="2">cv. Hass</strain>
    </source>
</reference>
<dbReference type="EMBL" id="CM056813">
    <property type="protein sequence ID" value="KAJ8641828.1"/>
    <property type="molecule type" value="Genomic_DNA"/>
</dbReference>
<proteinExistence type="predicted"/>
<comment type="caution">
    <text evidence="1">The sequence shown here is derived from an EMBL/GenBank/DDBJ whole genome shotgun (WGS) entry which is preliminary data.</text>
</comment>
<protein>
    <submittedName>
        <fullName evidence="1">Uncharacterized protein</fullName>
    </submittedName>
</protein>
<organism evidence="1 2">
    <name type="scientific">Persea americana</name>
    <name type="common">Avocado</name>
    <dbReference type="NCBI Taxonomy" id="3435"/>
    <lineage>
        <taxon>Eukaryota</taxon>
        <taxon>Viridiplantae</taxon>
        <taxon>Streptophyta</taxon>
        <taxon>Embryophyta</taxon>
        <taxon>Tracheophyta</taxon>
        <taxon>Spermatophyta</taxon>
        <taxon>Magnoliopsida</taxon>
        <taxon>Magnoliidae</taxon>
        <taxon>Laurales</taxon>
        <taxon>Lauraceae</taxon>
        <taxon>Persea</taxon>
    </lineage>
</organism>
<keyword evidence="2" id="KW-1185">Reference proteome</keyword>
<evidence type="ECO:0000313" key="1">
    <source>
        <dbReference type="EMBL" id="KAJ8641828.1"/>
    </source>
</evidence>
<evidence type="ECO:0000313" key="2">
    <source>
        <dbReference type="Proteomes" id="UP001234297"/>
    </source>
</evidence>
<sequence length="228" mass="25000">MNMANNAAGRSPPNLARQFDAAPENGYGAAQTQETCTADAFGGTIAALLILFEPPVPVTRVTMTVTDLSPRNAREPDLVSLKSDPIPAEVPMDVQLESNALSDFFPCLNNDVQLASGIIRTEALVLMFQPLEWRHPKQSPVLDSEEMERFSVEVENMMNGRKEGHKEEVVGLERVQWSPLSMSTGEGILFVEAEAEIALEQLGDAPQPPFLYFDKLFYGVPAYGVETS</sequence>
<accession>A0ACC2M8C8</accession>